<dbReference type="InterPro" id="IPR001223">
    <property type="entry name" value="Glyco_hydro18_cat"/>
</dbReference>
<dbReference type="PROSITE" id="PS51910">
    <property type="entry name" value="GH18_2"/>
    <property type="match status" value="1"/>
</dbReference>
<dbReference type="PANTHER" id="PTHR46066">
    <property type="entry name" value="CHITINASE DOMAIN-CONTAINING PROTEIN 1 FAMILY MEMBER"/>
    <property type="match status" value="1"/>
</dbReference>
<dbReference type="InterPro" id="IPR029070">
    <property type="entry name" value="Chitinase_insertion_sf"/>
</dbReference>
<dbReference type="Pfam" id="PF00704">
    <property type="entry name" value="Glyco_hydro_18"/>
    <property type="match status" value="1"/>
</dbReference>
<dbReference type="OrthoDB" id="9775889at2"/>
<dbReference type="EMBL" id="CM001022">
    <property type="protein sequence ID" value="EFQ22763.1"/>
    <property type="molecule type" value="Genomic_DNA"/>
</dbReference>
<organism evidence="6 7">
    <name type="scientific">Aminomonas paucivorans DSM 12260</name>
    <dbReference type="NCBI Taxonomy" id="584708"/>
    <lineage>
        <taxon>Bacteria</taxon>
        <taxon>Thermotogati</taxon>
        <taxon>Synergistota</taxon>
        <taxon>Synergistia</taxon>
        <taxon>Synergistales</taxon>
        <taxon>Synergistaceae</taxon>
        <taxon>Aminomonas</taxon>
    </lineage>
</organism>
<dbReference type="SUPFAM" id="SSF51445">
    <property type="entry name" value="(Trans)glycosidases"/>
    <property type="match status" value="1"/>
</dbReference>
<dbReference type="eggNOG" id="COG3858">
    <property type="taxonomic scope" value="Bacteria"/>
</dbReference>
<protein>
    <submittedName>
        <fullName evidence="6">Glycoside hydrolase family 18</fullName>
    </submittedName>
</protein>
<keyword evidence="7" id="KW-1185">Reference proteome</keyword>
<dbReference type="GO" id="GO:0008061">
    <property type="term" value="F:chitin binding"/>
    <property type="evidence" value="ECO:0007669"/>
    <property type="project" value="InterPro"/>
</dbReference>
<dbReference type="PaxDb" id="584708-Apau_0328"/>
<evidence type="ECO:0000313" key="6">
    <source>
        <dbReference type="EMBL" id="EFQ22763.1"/>
    </source>
</evidence>
<dbReference type="InterPro" id="IPR017853">
    <property type="entry name" value="GH"/>
</dbReference>
<evidence type="ECO:0000259" key="5">
    <source>
        <dbReference type="PROSITE" id="PS51910"/>
    </source>
</evidence>
<dbReference type="PANTHER" id="PTHR46066:SF2">
    <property type="entry name" value="CHITINASE DOMAIN-CONTAINING PROTEIN 1"/>
    <property type="match status" value="1"/>
</dbReference>
<dbReference type="InterPro" id="IPR001579">
    <property type="entry name" value="Glyco_hydro_18_chit_AS"/>
</dbReference>
<evidence type="ECO:0000256" key="3">
    <source>
        <dbReference type="RuleBase" id="RU000489"/>
    </source>
</evidence>
<dbReference type="SMART" id="SM00636">
    <property type="entry name" value="Glyco_18"/>
    <property type="match status" value="1"/>
</dbReference>
<dbReference type="InterPro" id="IPR011583">
    <property type="entry name" value="Chitinase_II/V-like_cat"/>
</dbReference>
<evidence type="ECO:0000256" key="1">
    <source>
        <dbReference type="ARBA" id="ARBA00022801"/>
    </source>
</evidence>
<proteinExistence type="inferred from homology"/>
<feature type="domain" description="GH18" evidence="5">
    <location>
        <begin position="159"/>
        <end position="473"/>
    </location>
</feature>
<dbReference type="STRING" id="584708.Apau_0328"/>
<dbReference type="HOGENOM" id="CLU_020253_1_0_0"/>
<dbReference type="GO" id="GO:0004553">
    <property type="term" value="F:hydrolase activity, hydrolyzing O-glycosyl compounds"/>
    <property type="evidence" value="ECO:0007669"/>
    <property type="project" value="InterPro"/>
</dbReference>
<evidence type="ECO:0000256" key="2">
    <source>
        <dbReference type="ARBA" id="ARBA00023295"/>
    </source>
</evidence>
<dbReference type="PROSITE" id="PS01095">
    <property type="entry name" value="GH18_1"/>
    <property type="match status" value="1"/>
</dbReference>
<name>E3CYN2_9BACT</name>
<dbReference type="AlphaFoldDB" id="E3CYN2"/>
<accession>E3CYN2</accession>
<dbReference type="Gene3D" id="3.20.20.80">
    <property type="entry name" value="Glycosidases"/>
    <property type="match status" value="1"/>
</dbReference>
<dbReference type="RefSeq" id="WP_006299910.1">
    <property type="nucleotide sequence ID" value="NZ_CM001022.1"/>
</dbReference>
<comment type="similarity">
    <text evidence="4">Belongs to the glycosyl hydrolase 18 family.</text>
</comment>
<gene>
    <name evidence="6" type="ORF">Apau_0328</name>
</gene>
<dbReference type="Gene3D" id="3.10.50.10">
    <property type="match status" value="1"/>
</dbReference>
<evidence type="ECO:0000313" key="7">
    <source>
        <dbReference type="Proteomes" id="UP000005096"/>
    </source>
</evidence>
<keyword evidence="2 3" id="KW-0326">Glycosidase</keyword>
<evidence type="ECO:0000256" key="4">
    <source>
        <dbReference type="RuleBase" id="RU004453"/>
    </source>
</evidence>
<dbReference type="Proteomes" id="UP000005096">
    <property type="component" value="Chromosome"/>
</dbReference>
<sequence>MRGMVRALLGVLLGAVLASGAFGEEPVVLRMGAFDGNLIEVGQGLAQGEDLWVPVGVLRRLGANVATDDPARRVWVEPGTNLSLPEGVVLPPGEGLRLNARAKSVSGDLYLRVRGWERALGVRGDRGDDGSWTLRRLEGPGDLPEASLPLSFDRTALPERFLLAWDPVFRVNPDQDPEFPQGLDVISPSWFVVQPDGEVENNGSVAYVRGAHLRGAQVWALVHNGFKADRTRVFLNDPRAVARTVARLAAYVELLDLDGINLDFENIADQDRDAYTAFVGRVAEALHRQGRKVSVDVTVLSNKPYWSTCYDRKALGELVDYVMVMTYDEHWRTSPRAGSVASLPWVERGVQSLLQLVPANKVLLGVPFYTREWEETPRGGGVSVRSKALSMASADQRIAENGAPVVWLPSAGQHYAEYRKGGRRYRIWLENEQSLELKTSLVRRYGLAGVAAWRKGFEKPTVWPVLHRNVKGL</sequence>
<dbReference type="GO" id="GO:0005975">
    <property type="term" value="P:carbohydrate metabolic process"/>
    <property type="evidence" value="ECO:0007669"/>
    <property type="project" value="InterPro"/>
</dbReference>
<keyword evidence="1 3" id="KW-0378">Hydrolase</keyword>
<reference evidence="6 7" key="1">
    <citation type="journal article" date="2010" name="Stand. Genomic Sci.">
        <title>Non-contiguous finished genome sequence of Aminomonas paucivorans type strain (GLU-3).</title>
        <authorList>
            <person name="Pitluck S."/>
            <person name="Yasawong M."/>
            <person name="Held B."/>
            <person name="Lapidus A."/>
            <person name="Nolan M."/>
            <person name="Copeland A."/>
            <person name="Lucas S."/>
            <person name="Del Rio T.G."/>
            <person name="Tice H."/>
            <person name="Cheng J.F."/>
            <person name="Chertkov O."/>
            <person name="Goodwin L."/>
            <person name="Tapia R."/>
            <person name="Han C."/>
            <person name="Liolios K."/>
            <person name="Ivanova N."/>
            <person name="Mavromatis K."/>
            <person name="Ovchinnikova G."/>
            <person name="Pati A."/>
            <person name="Chen A."/>
            <person name="Palaniappan K."/>
            <person name="Land M."/>
            <person name="Hauser L."/>
            <person name="Chang Y.J."/>
            <person name="Jeffries C.D."/>
            <person name="Pukall R."/>
            <person name="Spring S."/>
            <person name="Rohde M."/>
            <person name="Sikorski J."/>
            <person name="Goker M."/>
            <person name="Woyke T."/>
            <person name="Bristow J."/>
            <person name="Eisen J.A."/>
            <person name="Markowitz V."/>
            <person name="Hugenholtz P."/>
            <person name="Kyrpides N.C."/>
            <person name="Klenk H.P."/>
        </authorList>
    </citation>
    <scope>NUCLEOTIDE SEQUENCE [LARGE SCALE GENOMIC DNA]</scope>
    <source>
        <strain evidence="6 7">DSM 12260</strain>
    </source>
</reference>